<name>R7SR31_DICSQ</name>
<dbReference type="HOGENOM" id="CLU_2277397_0_0_1"/>
<evidence type="ECO:0000313" key="2">
    <source>
        <dbReference type="Proteomes" id="UP000053319"/>
    </source>
</evidence>
<gene>
    <name evidence="1" type="ORF">DICSQDRAFT_172830</name>
</gene>
<proteinExistence type="predicted"/>
<dbReference type="EMBL" id="JH719433">
    <property type="protein sequence ID" value="EJF58634.1"/>
    <property type="molecule type" value="Genomic_DNA"/>
</dbReference>
<dbReference type="RefSeq" id="XP_007368661.1">
    <property type="nucleotide sequence ID" value="XM_007368599.1"/>
</dbReference>
<accession>R7SR31</accession>
<sequence length="102" mass="11200">MLLDNSQSMSMLKTVLQVMDHPSHIGSAKFVEGRLITRGILVTSIAQEVLAFLDRELARGDPLRHNDLEIGLEHLDLIDVKAENDGSRVVLVPMLALSLTGI</sequence>
<reference evidence="1 2" key="1">
    <citation type="journal article" date="2012" name="Science">
        <title>The Paleozoic origin of enzymatic lignin decomposition reconstructed from 31 fungal genomes.</title>
        <authorList>
            <person name="Floudas D."/>
            <person name="Binder M."/>
            <person name="Riley R."/>
            <person name="Barry K."/>
            <person name="Blanchette R.A."/>
            <person name="Henrissat B."/>
            <person name="Martinez A.T."/>
            <person name="Otillar R."/>
            <person name="Spatafora J.W."/>
            <person name="Yadav J.S."/>
            <person name="Aerts A."/>
            <person name="Benoit I."/>
            <person name="Boyd A."/>
            <person name="Carlson A."/>
            <person name="Copeland A."/>
            <person name="Coutinho P.M."/>
            <person name="de Vries R.P."/>
            <person name="Ferreira P."/>
            <person name="Findley K."/>
            <person name="Foster B."/>
            <person name="Gaskell J."/>
            <person name="Glotzer D."/>
            <person name="Gorecki P."/>
            <person name="Heitman J."/>
            <person name="Hesse C."/>
            <person name="Hori C."/>
            <person name="Igarashi K."/>
            <person name="Jurgens J.A."/>
            <person name="Kallen N."/>
            <person name="Kersten P."/>
            <person name="Kohler A."/>
            <person name="Kuees U."/>
            <person name="Kumar T.K.A."/>
            <person name="Kuo A."/>
            <person name="LaButti K."/>
            <person name="Larrondo L.F."/>
            <person name="Lindquist E."/>
            <person name="Ling A."/>
            <person name="Lombard V."/>
            <person name="Lucas S."/>
            <person name="Lundell T."/>
            <person name="Martin R."/>
            <person name="McLaughlin D.J."/>
            <person name="Morgenstern I."/>
            <person name="Morin E."/>
            <person name="Murat C."/>
            <person name="Nagy L.G."/>
            <person name="Nolan M."/>
            <person name="Ohm R.A."/>
            <person name="Patyshakuliyeva A."/>
            <person name="Rokas A."/>
            <person name="Ruiz-Duenas F.J."/>
            <person name="Sabat G."/>
            <person name="Salamov A."/>
            <person name="Samejima M."/>
            <person name="Schmutz J."/>
            <person name="Slot J.C."/>
            <person name="St John F."/>
            <person name="Stenlid J."/>
            <person name="Sun H."/>
            <person name="Sun S."/>
            <person name="Syed K."/>
            <person name="Tsang A."/>
            <person name="Wiebenga A."/>
            <person name="Young D."/>
            <person name="Pisabarro A."/>
            <person name="Eastwood D.C."/>
            <person name="Martin F."/>
            <person name="Cullen D."/>
            <person name="Grigoriev I.V."/>
            <person name="Hibbett D.S."/>
        </authorList>
    </citation>
    <scope>NUCLEOTIDE SEQUENCE [LARGE SCALE GENOMIC DNA]</scope>
    <source>
        <strain evidence="1 2">LYAD-421 SS1</strain>
    </source>
</reference>
<evidence type="ECO:0000313" key="1">
    <source>
        <dbReference type="EMBL" id="EJF58634.1"/>
    </source>
</evidence>
<protein>
    <submittedName>
        <fullName evidence="1">Uncharacterized protein</fullName>
    </submittedName>
</protein>
<dbReference type="KEGG" id="dsq:DICSQDRAFT_172830"/>
<dbReference type="GeneID" id="18839655"/>
<organism evidence="1 2">
    <name type="scientific">Dichomitus squalens (strain LYAD-421)</name>
    <name type="common">Western red white-rot fungus</name>
    <dbReference type="NCBI Taxonomy" id="732165"/>
    <lineage>
        <taxon>Eukaryota</taxon>
        <taxon>Fungi</taxon>
        <taxon>Dikarya</taxon>
        <taxon>Basidiomycota</taxon>
        <taxon>Agaricomycotina</taxon>
        <taxon>Agaricomycetes</taxon>
        <taxon>Polyporales</taxon>
        <taxon>Polyporaceae</taxon>
        <taxon>Dichomitus</taxon>
    </lineage>
</organism>
<dbReference type="AlphaFoldDB" id="R7SR31"/>
<dbReference type="Proteomes" id="UP000053319">
    <property type="component" value="Unassembled WGS sequence"/>
</dbReference>